<dbReference type="InterPro" id="IPR035897">
    <property type="entry name" value="Toll_tir_struct_dom_sf"/>
</dbReference>
<keyword evidence="3" id="KW-1185">Reference proteome</keyword>
<dbReference type="Pfam" id="PF13676">
    <property type="entry name" value="TIR_2"/>
    <property type="match status" value="1"/>
</dbReference>
<dbReference type="SMART" id="SM00255">
    <property type="entry name" value="TIR"/>
    <property type="match status" value="1"/>
</dbReference>
<dbReference type="Proteomes" id="UP000467130">
    <property type="component" value="Chromosome"/>
</dbReference>
<proteinExistence type="predicted"/>
<dbReference type="AlphaFoldDB" id="A0A7I7QFW7"/>
<protein>
    <recommendedName>
        <fullName evidence="1">TIR domain-containing protein</fullName>
    </recommendedName>
</protein>
<dbReference type="GO" id="GO:0007165">
    <property type="term" value="P:signal transduction"/>
    <property type="evidence" value="ECO:0007669"/>
    <property type="project" value="InterPro"/>
</dbReference>
<dbReference type="InterPro" id="IPR000157">
    <property type="entry name" value="TIR_dom"/>
</dbReference>
<dbReference type="RefSeq" id="WP_163793271.1">
    <property type="nucleotide sequence ID" value="NZ_AP022587.1"/>
</dbReference>
<dbReference type="SUPFAM" id="SSF52200">
    <property type="entry name" value="Toll/Interleukin receptor TIR domain"/>
    <property type="match status" value="1"/>
</dbReference>
<organism evidence="2 3">
    <name type="scientific">Mycobacterium stomatepiae</name>
    <dbReference type="NCBI Taxonomy" id="470076"/>
    <lineage>
        <taxon>Bacteria</taxon>
        <taxon>Bacillati</taxon>
        <taxon>Actinomycetota</taxon>
        <taxon>Actinomycetes</taxon>
        <taxon>Mycobacteriales</taxon>
        <taxon>Mycobacteriaceae</taxon>
        <taxon>Mycobacterium</taxon>
        <taxon>Mycobacterium simiae complex</taxon>
    </lineage>
</organism>
<sequence>MAEEVSEEPAYKYDIAVSFAGEQRDFVEDVVRGLNLPKGRVFYDADYKGTLWGEELTEVFTNLYRDEARYVVMFISREYAEKEWCILERRAALRRRMMTKGAYILPVRLDATKLDEVEGLLGTIADLDGRREGVAGVIAALHQKLEIVMADAPQSDDKADDEPKFAKVQMTQDGLVALLQERPHSWQWAAFASVLVQRRKAMETAMRDHRLGFAPSTGQRIDNFQALKTLVSNTVYDIEQVGAQINGFLLTDAFTSVFDSLGDETADADGIVHAATRLMDYYDRYLQLAQRVRGAAAPSKYRSVLDTCARFADEPLSGMEDFIRDYIAVVAALPERLIAAKGEDIQQPVQVRIHVDDELLDELLRQLKDIAQDEDG</sequence>
<dbReference type="Gene3D" id="3.40.50.10140">
    <property type="entry name" value="Toll/interleukin-1 receptor homology (TIR) domain"/>
    <property type="match status" value="1"/>
</dbReference>
<feature type="domain" description="TIR" evidence="1">
    <location>
        <begin position="11"/>
        <end position="145"/>
    </location>
</feature>
<evidence type="ECO:0000313" key="2">
    <source>
        <dbReference type="EMBL" id="BBY25203.1"/>
    </source>
</evidence>
<evidence type="ECO:0000313" key="3">
    <source>
        <dbReference type="Proteomes" id="UP000467130"/>
    </source>
</evidence>
<evidence type="ECO:0000259" key="1">
    <source>
        <dbReference type="PROSITE" id="PS50104"/>
    </source>
</evidence>
<accession>A0A7I7QFW7</accession>
<reference evidence="2 3" key="1">
    <citation type="journal article" date="2019" name="Emerg. Microbes Infect.">
        <title>Comprehensive subspecies identification of 175 nontuberculous mycobacteria species based on 7547 genomic profiles.</title>
        <authorList>
            <person name="Matsumoto Y."/>
            <person name="Kinjo T."/>
            <person name="Motooka D."/>
            <person name="Nabeya D."/>
            <person name="Jung N."/>
            <person name="Uechi K."/>
            <person name="Horii T."/>
            <person name="Iida T."/>
            <person name="Fujita J."/>
            <person name="Nakamura S."/>
        </authorList>
    </citation>
    <scope>NUCLEOTIDE SEQUENCE [LARGE SCALE GENOMIC DNA]</scope>
    <source>
        <strain evidence="2 3">JCM 17783</strain>
    </source>
</reference>
<dbReference type="PROSITE" id="PS50104">
    <property type="entry name" value="TIR"/>
    <property type="match status" value="1"/>
</dbReference>
<name>A0A7I7QFW7_9MYCO</name>
<dbReference type="KEGG" id="msto:MSTO_54080"/>
<dbReference type="EMBL" id="AP022587">
    <property type="protein sequence ID" value="BBY25203.1"/>
    <property type="molecule type" value="Genomic_DNA"/>
</dbReference>
<gene>
    <name evidence="2" type="ORF">MSTO_54080</name>
</gene>